<accession>A0A444MTR8</accession>
<dbReference type="Gene3D" id="2.60.40.1120">
    <property type="entry name" value="Carboxypeptidase-like, regulatory domain"/>
    <property type="match status" value="1"/>
</dbReference>
<dbReference type="SUPFAM" id="SSF48239">
    <property type="entry name" value="Terpenoid cyclases/Protein prenyltransferases"/>
    <property type="match status" value="1"/>
</dbReference>
<dbReference type="InterPro" id="IPR008969">
    <property type="entry name" value="CarboxyPept-like_regulatory"/>
</dbReference>
<evidence type="ECO:0000256" key="1">
    <source>
        <dbReference type="SAM" id="SignalP"/>
    </source>
</evidence>
<organism evidence="3 4">
    <name type="scientific">Mucilaginibacter gilvus</name>
    <dbReference type="NCBI Taxonomy" id="2305909"/>
    <lineage>
        <taxon>Bacteria</taxon>
        <taxon>Pseudomonadati</taxon>
        <taxon>Bacteroidota</taxon>
        <taxon>Sphingobacteriia</taxon>
        <taxon>Sphingobacteriales</taxon>
        <taxon>Sphingobacteriaceae</taxon>
        <taxon>Mucilaginibacter</taxon>
    </lineage>
</organism>
<dbReference type="Gene3D" id="2.60.40.1930">
    <property type="match status" value="1"/>
</dbReference>
<evidence type="ECO:0000313" key="4">
    <source>
        <dbReference type="Proteomes" id="UP000286701"/>
    </source>
</evidence>
<dbReference type="Gene3D" id="2.170.130.10">
    <property type="entry name" value="TonB-dependent receptor, plug domain"/>
    <property type="match status" value="1"/>
</dbReference>
<dbReference type="InterPro" id="IPR023997">
    <property type="entry name" value="TonB-dep_OMP_SusC/RagA_CS"/>
</dbReference>
<dbReference type="InterPro" id="IPR008930">
    <property type="entry name" value="Terpenoid_cyclase/PrenylTrfase"/>
</dbReference>
<protein>
    <recommendedName>
        <fullName evidence="2">Alpha-2-macroglobulin domain-containing protein</fullName>
    </recommendedName>
</protein>
<feature type="signal peptide" evidence="1">
    <location>
        <begin position="1"/>
        <end position="22"/>
    </location>
</feature>
<reference evidence="3 4" key="1">
    <citation type="submission" date="2019-01" db="EMBL/GenBank/DDBJ databases">
        <title>Mucilaginibacter antarcticum sp. nov., isolated from antarctic soil.</title>
        <authorList>
            <person name="Yan Y.-Q."/>
            <person name="Du Z.-J."/>
        </authorList>
    </citation>
    <scope>NUCLEOTIDE SEQUENCE [LARGE SCALE GENOMIC DNA]</scope>
    <source>
        <strain evidence="3 4">F01003</strain>
    </source>
</reference>
<dbReference type="NCBIfam" id="TIGR04057">
    <property type="entry name" value="SusC_RagA_signa"/>
    <property type="match status" value="1"/>
</dbReference>
<keyword evidence="1" id="KW-0732">Signal</keyword>
<comment type="caution">
    <text evidence="3">The sequence shown here is derived from an EMBL/GenBank/DDBJ whole genome shotgun (WGS) entry which is preliminary data.</text>
</comment>
<dbReference type="Gene3D" id="1.50.10.20">
    <property type="match status" value="1"/>
</dbReference>
<dbReference type="Pfam" id="PF00207">
    <property type="entry name" value="A2M"/>
    <property type="match status" value="1"/>
</dbReference>
<sequence>MPQLFTRTIASALLFICSSALAQRPLTNSRQSSYYTYIYKLSDADMLGFYRSPEKPFDDKVLRNPVDSFKTNKYWENTLPPGNYVKAYAEQNRLRYSLIENHSAFLKLFTSKYEHRFALTDKKGAYITKATAWLNGKKVLYDEKSGTWYFKKGKNGNTLQVDYAGVSNFYTVAPTKEYDYYQSTSKSWYAALWTSIKNIFKKDPNNRYKPRPYTGFMAFNKPIYKPGDTVKLKAFIFTQSDKKPIRQKKLLVKLVKNNERKNIGEVTAYRDGGFEYSFVLSDTLKLELDERYEVLLTDPAKASKTGNDDRDENKDLVYSGNFQYEEYELKSIKFEMRADKKEHWPGSPQVLYLKATDENNLPVADGRVTLTLKTVNITSQKTSHQYTPDTLWMHKFPLDAVGETKITIPDSIFPKADINYSMEAEFLNADNERQNQWASANFLYQKFNILTDVVNDSLKIDYQHLGKSAISKAIVNALNAVGDTLSKEEITLPGFVKVKPDATDYNIETDSTSTDIEMKDFEGNISLSGERTADSLFVTVANPRKLPFFYSVFANGKLLDAGNETKLFYKKAYTSNKPVNFRVNYIWAGQVQTQDANLAYRTDLLTINVRQPVSVYPGQKAQTDIVVTDAAGRPVANTDVTAWALTKKFNYGAPNTPFLGKPYYVAKGKKQFKMEETDINGAIKLNWLRWSREIGLDSIAYYQFTHPKTTYRLEEPGIDTITQIAPFIVQGGDIIPVHILFIDNVPVYFSRAKQMQPYSFKVRPGYHSLMFRTATQNIQMDSVLVQKSKKLILSINADTYPVIKMKDTLSFAEADNVNKYLISVVNNFDGKRALIAQTDRIFFLNPYSIAESTVLTGPISPNYTVFDRQGDKPQPFIAESNYSYWFTPGLITQKSISASYPFSRALANISGNANYKQYVLSNNAADSLWQDYLDQRSNSSRLFNNPAIADKEIGRLSIRRKVVENKKMELIKNVILYRYNDPDFIRIYPGSTTDFGKLSKGNYRMLFLLKGDSYDMKENISVKAYGVNYYEMSILPVHARDSVSIRIGRVISERKSEVYRNFDNQIENDELKLKEIFNEKYFNTSDFSQMVTGKVIGSDDKLPIVGATIKVKGTTNSAVTSINGTFRLRVPTNGKLVASYLGYYTQEVDFISGTNVKITMQASQNQLQEVVVVGYSTTRRKDISGAVTHVTAAQFLQGQASGVTVISEGVPGAGPTIYIKGLSSIAGKTPIYVIDGAIVTDLKGLNPNEIGEISVLKDAAATAIYGAQGANGVIIITKKTTANALVAPADAPVTGQQTLRKNFSDYAYWQPKLTTDANGKASFTSVFPDDITNWLTFIIAVNGQRQSGFTEHEIKSFKPLSANFIAPQFALEGDEMSLIGKVMNYTSVPIIANRTFKYNGAVLKQGAIQVINAKIDTLSITATNTDSLAFEYSIKRDNGYFDGEQRKIPVVKQGVQETKGIFEALDRDTTINLKFDPAMGPVTFRAEASALPALAEEAKHLREYKYLCNEQLASKLKGLLAEKRIQTFLNLPFNYERNILDIIKKLQDGRNSSGIWGWWANSNDELWLSLHAVEALLDAKTMGYTVNLDQPKLTAYLVHQLESYRGEEKLACLQLLYKLGAKVDYAKYFGVIEKEYKAQKDVPNYNRLRLMLLKQEIGLSVKTDSLLAAAHKTMFGNKYWGEESYQFFDNSVQVSALAYKIIKAEGKHPEVLAKIRGYFLEQRSHGEWRNTYESALILETILPDLLEKDKQIKLSVLTIKGSSTETITAFPYTATLKDNTISLSKTGSLPVYITGYQQFWNSKPEKVNKDFKVDTWFEKNGDKRTRLKGGEAVQLKAEVTVKGDADFVMVEIPIPAGCSYDSKAQQYANNEVHREFFKEKVSIFCRKLKQGTYTFTVNLMPRYGGNYNLNPAKAEQMYFPVFYGREGMKKVVVAD</sequence>
<dbReference type="InterPro" id="IPR041246">
    <property type="entry name" value="Bact_MG10"/>
</dbReference>
<gene>
    <name evidence="3" type="ORF">EPL05_00300</name>
</gene>
<evidence type="ECO:0000313" key="3">
    <source>
        <dbReference type="EMBL" id="RWY57007.1"/>
    </source>
</evidence>
<evidence type="ECO:0000259" key="2">
    <source>
        <dbReference type="SMART" id="SM01360"/>
    </source>
</evidence>
<dbReference type="EMBL" id="SBIW01000001">
    <property type="protein sequence ID" value="RWY57007.1"/>
    <property type="molecule type" value="Genomic_DNA"/>
</dbReference>
<dbReference type="InterPro" id="IPR051802">
    <property type="entry name" value="YfhM-like"/>
</dbReference>
<dbReference type="InterPro" id="IPR001599">
    <property type="entry name" value="Macroglobln_a2"/>
</dbReference>
<feature type="domain" description="Alpha-2-macroglobulin" evidence="2">
    <location>
        <begin position="1307"/>
        <end position="1396"/>
    </location>
</feature>
<dbReference type="InterPro" id="IPR037066">
    <property type="entry name" value="Plug_dom_sf"/>
</dbReference>
<dbReference type="PANTHER" id="PTHR40094">
    <property type="entry name" value="ALPHA-2-MACROGLOBULIN HOMOLOG"/>
    <property type="match status" value="1"/>
</dbReference>
<dbReference type="Proteomes" id="UP000286701">
    <property type="component" value="Unassembled WGS sequence"/>
</dbReference>
<dbReference type="PANTHER" id="PTHR40094:SF1">
    <property type="entry name" value="UBIQUITIN DOMAIN-CONTAINING PROTEIN"/>
    <property type="match status" value="1"/>
</dbReference>
<dbReference type="SUPFAM" id="SSF56935">
    <property type="entry name" value="Porins"/>
    <property type="match status" value="1"/>
</dbReference>
<dbReference type="Pfam" id="PF13715">
    <property type="entry name" value="CarbopepD_reg_2"/>
    <property type="match status" value="1"/>
</dbReference>
<dbReference type="Pfam" id="PF07715">
    <property type="entry name" value="Plug"/>
    <property type="match status" value="1"/>
</dbReference>
<feature type="chain" id="PRO_5019196852" description="Alpha-2-macroglobulin domain-containing protein" evidence="1">
    <location>
        <begin position="23"/>
        <end position="1935"/>
    </location>
</feature>
<dbReference type="SMART" id="SM01360">
    <property type="entry name" value="A2M"/>
    <property type="match status" value="1"/>
</dbReference>
<dbReference type="RefSeq" id="WP_128531515.1">
    <property type="nucleotide sequence ID" value="NZ_SBIW01000001.1"/>
</dbReference>
<keyword evidence="4" id="KW-1185">Reference proteome</keyword>
<dbReference type="OrthoDB" id="9767116at2"/>
<dbReference type="SUPFAM" id="SSF49464">
    <property type="entry name" value="Carboxypeptidase regulatory domain-like"/>
    <property type="match status" value="1"/>
</dbReference>
<dbReference type="InterPro" id="IPR012910">
    <property type="entry name" value="Plug_dom"/>
</dbReference>
<proteinExistence type="predicted"/>
<name>A0A444MTR8_9SPHI</name>
<dbReference type="Pfam" id="PF17973">
    <property type="entry name" value="bMG10"/>
    <property type="match status" value="1"/>
</dbReference>
<dbReference type="GO" id="GO:0004866">
    <property type="term" value="F:endopeptidase inhibitor activity"/>
    <property type="evidence" value="ECO:0007669"/>
    <property type="project" value="InterPro"/>
</dbReference>